<dbReference type="eggNOG" id="COG0639">
    <property type="taxonomic scope" value="Bacteria"/>
</dbReference>
<dbReference type="InterPro" id="IPR029052">
    <property type="entry name" value="Metallo-depent_PP-like"/>
</dbReference>
<dbReference type="PANTHER" id="PTHR42850:SF4">
    <property type="entry name" value="ZINC-DEPENDENT ENDOPOLYPHOSPHATASE"/>
    <property type="match status" value="1"/>
</dbReference>
<dbReference type="GO" id="GO:0005737">
    <property type="term" value="C:cytoplasm"/>
    <property type="evidence" value="ECO:0007669"/>
    <property type="project" value="TreeGrafter"/>
</dbReference>
<dbReference type="PANTHER" id="PTHR42850">
    <property type="entry name" value="METALLOPHOSPHOESTERASE"/>
    <property type="match status" value="1"/>
</dbReference>
<evidence type="ECO:0000313" key="2">
    <source>
        <dbReference type="EMBL" id="KRN57852.1"/>
    </source>
</evidence>
<dbReference type="SUPFAM" id="SSF56300">
    <property type="entry name" value="Metallo-dependent phosphatases"/>
    <property type="match status" value="1"/>
</dbReference>
<feature type="domain" description="Calcineurin-like phosphoesterase" evidence="1">
    <location>
        <begin position="10"/>
        <end position="210"/>
    </location>
</feature>
<dbReference type="InterPro" id="IPR050126">
    <property type="entry name" value="Ap4A_hydrolase"/>
</dbReference>
<dbReference type="AlphaFoldDB" id="A0A0R2I6F2"/>
<proteinExistence type="predicted"/>
<accession>A0A0R2I6F2</accession>
<evidence type="ECO:0000313" key="3">
    <source>
        <dbReference type="Proteomes" id="UP000051658"/>
    </source>
</evidence>
<dbReference type="GO" id="GO:0110154">
    <property type="term" value="P:RNA decapping"/>
    <property type="evidence" value="ECO:0007669"/>
    <property type="project" value="TreeGrafter"/>
</dbReference>
<organism evidence="2 3">
    <name type="scientific">Carnobacterium divergens DSM 20623</name>
    <dbReference type="NCBI Taxonomy" id="1449336"/>
    <lineage>
        <taxon>Bacteria</taxon>
        <taxon>Bacillati</taxon>
        <taxon>Bacillota</taxon>
        <taxon>Bacilli</taxon>
        <taxon>Lactobacillales</taxon>
        <taxon>Carnobacteriaceae</taxon>
        <taxon>Carnobacterium</taxon>
    </lineage>
</organism>
<keyword evidence="3" id="KW-1185">Reference proteome</keyword>
<reference evidence="2 3" key="1">
    <citation type="journal article" date="2015" name="Genome Announc.">
        <title>Expanding the biotechnology potential of lactobacilli through comparative genomics of 213 strains and associated genera.</title>
        <authorList>
            <person name="Sun Z."/>
            <person name="Harris H.M."/>
            <person name="McCann A."/>
            <person name="Guo C."/>
            <person name="Argimon S."/>
            <person name="Zhang W."/>
            <person name="Yang X."/>
            <person name="Jeffery I.B."/>
            <person name="Cooney J.C."/>
            <person name="Kagawa T.F."/>
            <person name="Liu W."/>
            <person name="Song Y."/>
            <person name="Salvetti E."/>
            <person name="Wrobel A."/>
            <person name="Rasinkangas P."/>
            <person name="Parkhill J."/>
            <person name="Rea M.C."/>
            <person name="O'Sullivan O."/>
            <person name="Ritari J."/>
            <person name="Douillard F.P."/>
            <person name="Paul Ross R."/>
            <person name="Yang R."/>
            <person name="Briner A.E."/>
            <person name="Felis G.E."/>
            <person name="de Vos W.M."/>
            <person name="Barrangou R."/>
            <person name="Klaenhammer T.R."/>
            <person name="Caufield P.W."/>
            <person name="Cui Y."/>
            <person name="Zhang H."/>
            <person name="O'Toole P.W."/>
        </authorList>
    </citation>
    <scope>NUCLEOTIDE SEQUENCE [LARGE SCALE GENOMIC DNA]</scope>
    <source>
        <strain evidence="2 3">DSM 20623</strain>
    </source>
</reference>
<gene>
    <name evidence="2" type="ORF">IV74_GL001107</name>
</gene>
<name>A0A0R2I6F2_CARDV</name>
<dbReference type="GO" id="GO:0008803">
    <property type="term" value="F:bis(5'-nucleosyl)-tetraphosphatase (symmetrical) activity"/>
    <property type="evidence" value="ECO:0007669"/>
    <property type="project" value="TreeGrafter"/>
</dbReference>
<dbReference type="Gene3D" id="3.60.21.10">
    <property type="match status" value="1"/>
</dbReference>
<evidence type="ECO:0000259" key="1">
    <source>
        <dbReference type="Pfam" id="PF00149"/>
    </source>
</evidence>
<sequence length="249" mass="28332">MGGLKMNTQVLAIGDIHGQIQLFKEMLNHWKEATQQLVLIGDLGDRGENPKACFLLGKKLVEEKQAIYLKGNHEDLLLRFLADPEERYENYCLNGGMRTLESLLHTGLEAEYSPTEISMLVKSHYPELIEFLNGLPLYFEWQDYVFVHAGVDLAKSDWKKTSERDFMWIREPFHTGENKTGKTIVFGHTITPSLHGDNETTSLWQQDHKVGIDGGAVYGGVLHGVVFDKKQLVEDIVLVNKGYVWDGER</sequence>
<dbReference type="EMBL" id="JQBS01000001">
    <property type="protein sequence ID" value="KRN57852.1"/>
    <property type="molecule type" value="Genomic_DNA"/>
</dbReference>
<dbReference type="PATRIC" id="fig|1449336.4.peg.1132"/>
<protein>
    <recommendedName>
        <fullName evidence="1">Calcineurin-like phosphoesterase domain-containing protein</fullName>
    </recommendedName>
</protein>
<dbReference type="Pfam" id="PF00149">
    <property type="entry name" value="Metallophos"/>
    <property type="match status" value="1"/>
</dbReference>
<dbReference type="Proteomes" id="UP000051658">
    <property type="component" value="Unassembled WGS sequence"/>
</dbReference>
<dbReference type="GO" id="GO:0016791">
    <property type="term" value="F:phosphatase activity"/>
    <property type="evidence" value="ECO:0007669"/>
    <property type="project" value="TreeGrafter"/>
</dbReference>
<dbReference type="InterPro" id="IPR004843">
    <property type="entry name" value="Calcineurin-like_PHP"/>
</dbReference>
<comment type="caution">
    <text evidence="2">The sequence shown here is derived from an EMBL/GenBank/DDBJ whole genome shotgun (WGS) entry which is preliminary data.</text>
</comment>